<gene>
    <name evidence="2" type="ORF">FKR81_37790</name>
</gene>
<dbReference type="Proteomes" id="UP000316639">
    <property type="component" value="Unassembled WGS sequence"/>
</dbReference>
<dbReference type="GO" id="GO:0003677">
    <property type="term" value="F:DNA binding"/>
    <property type="evidence" value="ECO:0007669"/>
    <property type="project" value="InterPro"/>
</dbReference>
<dbReference type="OrthoDB" id="9806039at2"/>
<dbReference type="InterPro" id="IPR041657">
    <property type="entry name" value="HTH_17"/>
</dbReference>
<dbReference type="NCBIfam" id="TIGR01764">
    <property type="entry name" value="excise"/>
    <property type="match status" value="1"/>
</dbReference>
<dbReference type="EMBL" id="VOBR01000037">
    <property type="protein sequence ID" value="TWP46015.1"/>
    <property type="molecule type" value="Genomic_DNA"/>
</dbReference>
<protein>
    <submittedName>
        <fullName evidence="2">Helix-turn-helix domain-containing protein</fullName>
    </submittedName>
</protein>
<dbReference type="InterPro" id="IPR010093">
    <property type="entry name" value="SinI_DNA-bd"/>
</dbReference>
<evidence type="ECO:0000259" key="1">
    <source>
        <dbReference type="Pfam" id="PF12728"/>
    </source>
</evidence>
<feature type="domain" description="Helix-turn-helix" evidence="1">
    <location>
        <begin position="30"/>
        <end position="79"/>
    </location>
</feature>
<dbReference type="AlphaFoldDB" id="A0A563EHI7"/>
<evidence type="ECO:0000313" key="3">
    <source>
        <dbReference type="Proteomes" id="UP000316639"/>
    </source>
</evidence>
<evidence type="ECO:0000313" key="2">
    <source>
        <dbReference type="EMBL" id="TWP46015.1"/>
    </source>
</evidence>
<reference evidence="2 3" key="1">
    <citation type="submission" date="2019-07" db="EMBL/GenBank/DDBJ databases">
        <title>Lentzea xizangensis sp. nov., isolated from Qinghai-Tibetan Plateau Soils.</title>
        <authorList>
            <person name="Huang J."/>
        </authorList>
    </citation>
    <scope>NUCLEOTIDE SEQUENCE [LARGE SCALE GENOMIC DNA]</scope>
    <source>
        <strain evidence="2 3">FXJ1.1311</strain>
    </source>
</reference>
<keyword evidence="3" id="KW-1185">Reference proteome</keyword>
<sequence length="85" mass="9856">MSLKIPPKPSNDHPQSEREARAFKKLSPALLTVREACEALRISRWTLYDLIRSRAIETIKIGRSRRIPQASIDAYVRRRLAEDIE</sequence>
<dbReference type="Pfam" id="PF12728">
    <property type="entry name" value="HTH_17"/>
    <property type="match status" value="1"/>
</dbReference>
<name>A0A563EHI7_9PSEU</name>
<accession>A0A563EHI7</accession>
<proteinExistence type="predicted"/>
<organism evidence="2 3">
    <name type="scientific">Lentzea tibetensis</name>
    <dbReference type="NCBI Taxonomy" id="2591470"/>
    <lineage>
        <taxon>Bacteria</taxon>
        <taxon>Bacillati</taxon>
        <taxon>Actinomycetota</taxon>
        <taxon>Actinomycetes</taxon>
        <taxon>Pseudonocardiales</taxon>
        <taxon>Pseudonocardiaceae</taxon>
        <taxon>Lentzea</taxon>
    </lineage>
</organism>
<comment type="caution">
    <text evidence="2">The sequence shown here is derived from an EMBL/GenBank/DDBJ whole genome shotgun (WGS) entry which is preliminary data.</text>
</comment>